<keyword evidence="4" id="KW-1185">Reference proteome</keyword>
<organism evidence="3 4">
    <name type="scientific">Aquabacterium lacunae</name>
    <dbReference type="NCBI Taxonomy" id="2528630"/>
    <lineage>
        <taxon>Bacteria</taxon>
        <taxon>Pseudomonadati</taxon>
        <taxon>Pseudomonadota</taxon>
        <taxon>Betaproteobacteria</taxon>
        <taxon>Burkholderiales</taxon>
        <taxon>Aquabacterium</taxon>
    </lineage>
</organism>
<feature type="region of interest" description="Disordered" evidence="1">
    <location>
        <begin position="52"/>
        <end position="81"/>
    </location>
</feature>
<evidence type="ECO:0000313" key="4">
    <source>
        <dbReference type="Proteomes" id="UP000292120"/>
    </source>
</evidence>
<evidence type="ECO:0000313" key="3">
    <source>
        <dbReference type="EMBL" id="TBO28707.1"/>
    </source>
</evidence>
<dbReference type="RefSeq" id="WP_130968798.1">
    <property type="nucleotide sequence ID" value="NZ_SIXI01000006.1"/>
</dbReference>
<dbReference type="AlphaFoldDB" id="A0A4Q9GVJ8"/>
<dbReference type="OrthoDB" id="5295180at2"/>
<dbReference type="Proteomes" id="UP000292120">
    <property type="component" value="Unassembled WGS sequence"/>
</dbReference>
<feature type="transmembrane region" description="Helical" evidence="2">
    <location>
        <begin position="21"/>
        <end position="43"/>
    </location>
</feature>
<keyword evidence="2" id="KW-1133">Transmembrane helix</keyword>
<keyword evidence="2" id="KW-0472">Membrane</keyword>
<evidence type="ECO:0000256" key="1">
    <source>
        <dbReference type="SAM" id="MobiDB-lite"/>
    </source>
</evidence>
<comment type="caution">
    <text evidence="3">The sequence shown here is derived from an EMBL/GenBank/DDBJ whole genome shotgun (WGS) entry which is preliminary data.</text>
</comment>
<protein>
    <submittedName>
        <fullName evidence="3">Nitrogen fixation protein FixH</fullName>
    </submittedName>
</protein>
<dbReference type="EMBL" id="SIXI01000006">
    <property type="protein sequence ID" value="TBO28707.1"/>
    <property type="molecule type" value="Genomic_DNA"/>
</dbReference>
<gene>
    <name evidence="3" type="ORF">EYS42_13900</name>
</gene>
<proteinExistence type="predicted"/>
<evidence type="ECO:0000256" key="2">
    <source>
        <dbReference type="SAM" id="Phobius"/>
    </source>
</evidence>
<accession>A0A4Q9GVJ8</accession>
<sequence>MSRNDKNNSRDTKPWWKYPMVWMIIGGPAIVVVAGISTAVIAYRHVDPVLDASKPADNAGELPALQGRNKAAETATQPAER</sequence>
<reference evidence="3 4" key="1">
    <citation type="submission" date="2019-02" db="EMBL/GenBank/DDBJ databases">
        <title>Aquabacterium sp. strain KMB7.</title>
        <authorList>
            <person name="Chen W.-M."/>
        </authorList>
    </citation>
    <scope>NUCLEOTIDE SEQUENCE [LARGE SCALE GENOMIC DNA]</scope>
    <source>
        <strain evidence="3 4">KMB7</strain>
    </source>
</reference>
<name>A0A4Q9GVJ8_9BURK</name>
<keyword evidence="2" id="KW-0812">Transmembrane</keyword>